<dbReference type="GO" id="GO:0016740">
    <property type="term" value="F:transferase activity"/>
    <property type="evidence" value="ECO:0007669"/>
    <property type="project" value="UniProtKB-KW"/>
</dbReference>
<dbReference type="InterPro" id="IPR003673">
    <property type="entry name" value="CoA-Trfase_fam_III"/>
</dbReference>
<gene>
    <name evidence="2" type="ORF">ACFFIA_27900</name>
</gene>
<keyword evidence="1 2" id="KW-0808">Transferase</keyword>
<proteinExistence type="predicted"/>
<evidence type="ECO:0000313" key="3">
    <source>
        <dbReference type="Proteomes" id="UP001589867"/>
    </source>
</evidence>
<dbReference type="Proteomes" id="UP001589867">
    <property type="component" value="Unassembled WGS sequence"/>
</dbReference>
<dbReference type="InterPro" id="IPR050483">
    <property type="entry name" value="CoA-transferase_III_domain"/>
</dbReference>
<dbReference type="Gene3D" id="3.30.1540.10">
    <property type="entry name" value="formyl-coa transferase, domain 3"/>
    <property type="match status" value="1"/>
</dbReference>
<dbReference type="InterPro" id="IPR044855">
    <property type="entry name" value="CoA-Trfase_III_dom3_sf"/>
</dbReference>
<dbReference type="EMBL" id="JBHLUH010000060">
    <property type="protein sequence ID" value="MFC0531474.1"/>
    <property type="molecule type" value="Genomic_DNA"/>
</dbReference>
<organism evidence="2 3">
    <name type="scientific">Phytohabitans kaempferiae</name>
    <dbReference type="NCBI Taxonomy" id="1620943"/>
    <lineage>
        <taxon>Bacteria</taxon>
        <taxon>Bacillati</taxon>
        <taxon>Actinomycetota</taxon>
        <taxon>Actinomycetes</taxon>
        <taxon>Micromonosporales</taxon>
        <taxon>Micromonosporaceae</taxon>
    </lineage>
</organism>
<dbReference type="Gene3D" id="3.40.50.10540">
    <property type="entry name" value="Crotonobetainyl-coa:carnitine coa-transferase, domain 1"/>
    <property type="match status" value="1"/>
</dbReference>
<evidence type="ECO:0000313" key="2">
    <source>
        <dbReference type="EMBL" id="MFC0531474.1"/>
    </source>
</evidence>
<dbReference type="SUPFAM" id="SSF89796">
    <property type="entry name" value="CoA-transferase family III (CaiB/BaiF)"/>
    <property type="match status" value="1"/>
</dbReference>
<reference evidence="2 3" key="1">
    <citation type="submission" date="2024-09" db="EMBL/GenBank/DDBJ databases">
        <authorList>
            <person name="Sun Q."/>
            <person name="Mori K."/>
        </authorList>
    </citation>
    <scope>NUCLEOTIDE SEQUENCE [LARGE SCALE GENOMIC DNA]</scope>
    <source>
        <strain evidence="2 3">TBRC 3947</strain>
    </source>
</reference>
<dbReference type="Pfam" id="PF02515">
    <property type="entry name" value="CoA_transf_3"/>
    <property type="match status" value="1"/>
</dbReference>
<dbReference type="InterPro" id="IPR023606">
    <property type="entry name" value="CoA-Trfase_III_dom_1_sf"/>
</dbReference>
<evidence type="ECO:0000256" key="1">
    <source>
        <dbReference type="ARBA" id="ARBA00022679"/>
    </source>
</evidence>
<keyword evidence="3" id="KW-1185">Reference proteome</keyword>
<name>A0ABV6MA65_9ACTN</name>
<dbReference type="PANTHER" id="PTHR48207">
    <property type="entry name" value="SUCCINATE--HYDROXYMETHYLGLUTARATE COA-TRANSFERASE"/>
    <property type="match status" value="1"/>
</dbReference>
<dbReference type="RefSeq" id="WP_377255954.1">
    <property type="nucleotide sequence ID" value="NZ_JBHLUH010000060.1"/>
</dbReference>
<accession>A0ABV6MA65</accession>
<dbReference type="PANTHER" id="PTHR48207:SF3">
    <property type="entry name" value="SUCCINATE--HYDROXYMETHYLGLUTARATE COA-TRANSFERASE"/>
    <property type="match status" value="1"/>
</dbReference>
<comment type="caution">
    <text evidence="2">The sequence shown here is derived from an EMBL/GenBank/DDBJ whole genome shotgun (WGS) entry which is preliminary data.</text>
</comment>
<protein>
    <submittedName>
        <fullName evidence="2">CaiB/BaiF CoA transferase family protein</fullName>
    </submittedName>
</protein>
<sequence length="408" mass="45112">MSGAMGDTVKPLDGIRVLDLTHVLAGPYATLFLAQAGAEVIKIERPGTGELARRHLVRAADGRTVDHTMAYLNRGKKGVTLDLRSEEGREIFIELVKISDVVMENFTATTMRRLGLDYATLAEINPRIVYTSVSGFGHDDIYPGPYTERPAFNLIAQAMSGIMDITGERDGPPVPTGVAIGDLVAGIFAVSGTLMALRHRDLTGRGQHVDVAMYDSLASFSQRALLRYHLTDELPTRGNDARENPLGAFRVADGYVVMTTMGDAMWDRLCTLIDRTDLRDDPDLNPDTARGRRYDQVLRPILEEWARERTRAEVVELFRAADLPAAPVQNVHDLLHCPQLRARRMVYEVDDPRRGRLAFTGNPIKLSRVPEEEPAPAPELGEDTDEVLAKLLDLDGARLIGLRARNVV</sequence>